<dbReference type="OrthoDB" id="329264at2759"/>
<feature type="coiled-coil region" evidence="1">
    <location>
        <begin position="64"/>
        <end position="140"/>
    </location>
</feature>
<sequence length="153" mass="16809">MADTNAGKQPADAAVPAGRRERGATSFVSWFLVSLVILQIGFLAALYFQNLQMAAMGGEKAVRIQLLEEKIVELQAARAAAAKEDLSCPPCELLHEKMEKALKVVHDDFEKTADKLANSVNNLQSKVNQYGSKFDNLMKKVQNNPLLKQFGGF</sequence>
<evidence type="ECO:0000256" key="1">
    <source>
        <dbReference type="SAM" id="Coils"/>
    </source>
</evidence>
<evidence type="ECO:0000313" key="3">
    <source>
        <dbReference type="EMBL" id="CBZ52989.1"/>
    </source>
</evidence>
<protein>
    <recommendedName>
        <fullName evidence="6">Transmembrane protein</fullName>
    </recommendedName>
</protein>
<dbReference type="RefSeq" id="XP_003883021.1">
    <property type="nucleotide sequence ID" value="XM_003882972.1"/>
</dbReference>
<dbReference type="OMA" id="KEDMPCP"/>
<dbReference type="GeneID" id="13443019"/>
<organism evidence="3 5">
    <name type="scientific">Neospora caninum (strain Liverpool)</name>
    <dbReference type="NCBI Taxonomy" id="572307"/>
    <lineage>
        <taxon>Eukaryota</taxon>
        <taxon>Sar</taxon>
        <taxon>Alveolata</taxon>
        <taxon>Apicomplexa</taxon>
        <taxon>Conoidasida</taxon>
        <taxon>Coccidia</taxon>
        <taxon>Eucoccidiorida</taxon>
        <taxon>Eimeriorina</taxon>
        <taxon>Sarcocystidae</taxon>
        <taxon>Neospora</taxon>
    </lineage>
</organism>
<proteinExistence type="predicted"/>
<evidence type="ECO:0000313" key="5">
    <source>
        <dbReference type="Proteomes" id="UP000007494"/>
    </source>
</evidence>
<reference evidence="4" key="4">
    <citation type="journal article" date="2015" name="PLoS ONE">
        <title>Comprehensive Evaluation of Toxoplasma gondii VEG and Neospora caninum LIV Genomes with Tachyzoite Stage Transcriptome and Proteome Defines Novel Transcript Features.</title>
        <authorList>
            <person name="Ramaprasad A."/>
            <person name="Mourier T."/>
            <person name="Naeem R."/>
            <person name="Malas T.B."/>
            <person name="Moussa E."/>
            <person name="Panigrahi A."/>
            <person name="Vermont S.J."/>
            <person name="Otto T.D."/>
            <person name="Wastling J."/>
            <person name="Pain A."/>
        </authorList>
    </citation>
    <scope>NUCLEOTIDE SEQUENCE</scope>
    <source>
        <strain evidence="4">Liverpool</strain>
    </source>
</reference>
<keyword evidence="2" id="KW-0472">Membrane</keyword>
<accession>F0VGZ5</accession>
<feature type="transmembrane region" description="Helical" evidence="2">
    <location>
        <begin position="27"/>
        <end position="48"/>
    </location>
</feature>
<reference evidence="5" key="3">
    <citation type="journal article" date="2012" name="PLoS Pathog.">
        <title>Comparative genomics of the apicomplexan parasites Toxoplasma gondii and Neospora caninum: Coccidia differing in host range and transmission strategy.</title>
        <authorList>
            <person name="Reid A.J."/>
            <person name="Vermont S.J."/>
            <person name="Cotton J.A."/>
            <person name="Harris D."/>
            <person name="Hill-Cawthorne G.A."/>
            <person name="Konen-Waisman S."/>
            <person name="Latham S.M."/>
            <person name="Mourier T."/>
            <person name="Norton R."/>
            <person name="Quail M.A."/>
            <person name="Sanders M."/>
            <person name="Shanmugam D."/>
            <person name="Sohal A."/>
            <person name="Wasmuth J.D."/>
            <person name="Brunk B."/>
            <person name="Grigg M.E."/>
            <person name="Howard J.C."/>
            <person name="Parkinson J."/>
            <person name="Roos D.S."/>
            <person name="Trees A.J."/>
            <person name="Berriman M."/>
            <person name="Pain A."/>
            <person name="Wastling J.M."/>
        </authorList>
    </citation>
    <scope>NUCLEOTIDE SEQUENCE [LARGE SCALE GENOMIC DNA]</scope>
    <source>
        <strain evidence="5">Liverpool</strain>
    </source>
</reference>
<evidence type="ECO:0000256" key="2">
    <source>
        <dbReference type="SAM" id="Phobius"/>
    </source>
</evidence>
<dbReference type="AlphaFoldDB" id="F0VGZ5"/>
<keyword evidence="2" id="KW-1133">Transmembrane helix</keyword>
<evidence type="ECO:0000313" key="4">
    <source>
        <dbReference type="EMBL" id="CEL66974.1"/>
    </source>
</evidence>
<dbReference type="EMBL" id="LN714482">
    <property type="protein sequence ID" value="CEL66974.1"/>
    <property type="molecule type" value="Genomic_DNA"/>
</dbReference>
<dbReference type="VEuPathDB" id="ToxoDB:NCLIV_027780"/>
<dbReference type="EMBL" id="FR823389">
    <property type="protein sequence ID" value="CBZ52989.1"/>
    <property type="molecule type" value="Genomic_DNA"/>
</dbReference>
<reference evidence="3" key="1">
    <citation type="submission" date="2011-02" db="EMBL/GenBank/DDBJ databases">
        <authorList>
            <person name="Aslett M."/>
        </authorList>
    </citation>
    <scope>NUCLEOTIDE SEQUENCE</scope>
    <source>
        <strain evidence="3">Liverpool</strain>
    </source>
</reference>
<dbReference type="Proteomes" id="UP000007494">
    <property type="component" value="Chromosome VIIb"/>
</dbReference>
<dbReference type="eggNOG" id="ENOG502R0AK">
    <property type="taxonomic scope" value="Eukaryota"/>
</dbReference>
<keyword evidence="5" id="KW-1185">Reference proteome</keyword>
<keyword evidence="2" id="KW-0812">Transmembrane</keyword>
<evidence type="ECO:0008006" key="6">
    <source>
        <dbReference type="Google" id="ProtNLM"/>
    </source>
</evidence>
<dbReference type="InParanoid" id="F0VGZ5"/>
<name>F0VGZ5_NEOCL</name>
<gene>
    <name evidence="4" type="ORF">BN1204_027780</name>
    <name evidence="3" type="ORF">NCLIV_027780</name>
</gene>
<keyword evidence="1" id="KW-0175">Coiled coil</keyword>
<reference evidence="3" key="2">
    <citation type="submission" date="2011-03" db="EMBL/GenBank/DDBJ databases">
        <title>Comparative genomics and transcriptomics of Neospora caninum and Toxoplasma gondii.</title>
        <authorList>
            <person name="Reid A.J."/>
            <person name="Sohal A."/>
            <person name="Harris D."/>
            <person name="Quail M."/>
            <person name="Sanders M."/>
            <person name="Berriman M."/>
            <person name="Wastling J.M."/>
            <person name="Pain A."/>
        </authorList>
    </citation>
    <scope>NUCLEOTIDE SEQUENCE</scope>
    <source>
        <strain evidence="3">Liverpool</strain>
    </source>
</reference>